<dbReference type="EMBL" id="CP049865">
    <property type="protein sequence ID" value="QIK73459.1"/>
    <property type="molecule type" value="Genomic_DNA"/>
</dbReference>
<reference evidence="2 3" key="1">
    <citation type="submission" date="2020-03" db="EMBL/GenBank/DDBJ databases">
        <title>Propioniciclava sp. nov., isolated from Hydrophilus acuminatus.</title>
        <authorList>
            <person name="Hyun D.-W."/>
            <person name="Bae J.-W."/>
        </authorList>
    </citation>
    <scope>NUCLEOTIDE SEQUENCE [LARGE SCALE GENOMIC DNA]</scope>
    <source>
        <strain evidence="2 3">HDW11</strain>
    </source>
</reference>
<organism evidence="2 3">
    <name type="scientific">Propioniciclava coleopterorum</name>
    <dbReference type="NCBI Taxonomy" id="2714937"/>
    <lineage>
        <taxon>Bacteria</taxon>
        <taxon>Bacillati</taxon>
        <taxon>Actinomycetota</taxon>
        <taxon>Actinomycetes</taxon>
        <taxon>Propionibacteriales</taxon>
        <taxon>Propionibacteriaceae</taxon>
        <taxon>Propioniciclava</taxon>
    </lineage>
</organism>
<sequence>MTRPHVVTLLLRWLTLPVHPADLGREHDALVDALLDSPERETAHAHALGTLLAATTGEEPPPGHPAADDLGTALSLLTRAEAAAIAAARSQEEADARGGSVPPSDAVASLAAQLDALASRSFELSDLGLARPLQAQARLWLVGAAQDPLAPATLTLLRQAIGDVEGERHRRVLGQSFAVLARAAAAGGRADLWQDAVEMLDARLGPLMPRDLAWWVAGWARQVVRLDSRWFRAQRTREQAEALLAPALASGTPVEVERAEAVRVELGVAYALNRDHDERPFLDVLDEVTAGLIADLGTAPAREHILSRSAALALRAPSRPERISTALTAWLDAARARGPLGPELIEQYRSHLERLDAARDGTSPGQDSQGDAADLPPDAVPGVPAGLYSPHAGVRVRTLRSQFGAWAFMTANASEGDAFYEAVPILAELYTRGIADPVEDVREEAVVFARRLIYGYSHRGRNPDGMTWVRRVIADTAGMTSIRCHRAHVLALADYRTMDTDRLAILAANDRLDAALVGSQADYAICQRALLALWRMREMDDDDPDKVWASERVVPMLVESIDNDEYEQHDWPDLIRTQARWLMYRHIQAERWDDAFRNARTYAQWMDAEPDTEQLRVVGIYHLGEFAALAGDPASPHRDEALAMMDTARRILAKEDPDVLAIHEARATIQMAGATWGRDRSLALAEFDRGLGMGVRALPHDPDGTHQLASWMTAWGRWAFIEAERWDSGDHDGTERPYTDTARAALLYLRHRLHAIDPEAEAHTRDLVRLAAHPGTFLTSQSDDDVRELYALLVPLLDDRRDGADAAKVRELAKKAGRRGRGWFGR</sequence>
<protein>
    <submittedName>
        <fullName evidence="2">Uncharacterized protein</fullName>
    </submittedName>
</protein>
<evidence type="ECO:0000313" key="2">
    <source>
        <dbReference type="EMBL" id="QIK73459.1"/>
    </source>
</evidence>
<feature type="region of interest" description="Disordered" evidence="1">
    <location>
        <begin position="358"/>
        <end position="381"/>
    </location>
</feature>
<evidence type="ECO:0000313" key="3">
    <source>
        <dbReference type="Proteomes" id="UP000501058"/>
    </source>
</evidence>
<dbReference type="RefSeq" id="WP_166234528.1">
    <property type="nucleotide sequence ID" value="NZ_CP049865.1"/>
</dbReference>
<evidence type="ECO:0000256" key="1">
    <source>
        <dbReference type="SAM" id="MobiDB-lite"/>
    </source>
</evidence>
<dbReference type="KEGG" id="prv:G7070_15820"/>
<accession>A0A6G7Y9R1</accession>
<proteinExistence type="predicted"/>
<name>A0A6G7Y9R1_9ACTN</name>
<dbReference type="AlphaFoldDB" id="A0A6G7Y9R1"/>
<gene>
    <name evidence="2" type="ORF">G7070_15820</name>
</gene>
<dbReference type="Proteomes" id="UP000501058">
    <property type="component" value="Chromosome"/>
</dbReference>
<keyword evidence="3" id="KW-1185">Reference proteome</keyword>